<keyword evidence="2" id="KW-0805">Transcription regulation</keyword>
<name>A0AAD9QXU5_ACRCE</name>
<evidence type="ECO:0000256" key="4">
    <source>
        <dbReference type="ARBA" id="ARBA00023163"/>
    </source>
</evidence>
<accession>A0AAD9QXU5</accession>
<protein>
    <submittedName>
        <fullName evidence="7">Transcription factor Jun</fullName>
    </submittedName>
</protein>
<dbReference type="SUPFAM" id="SSF57959">
    <property type="entry name" value="Leucine zipper domain"/>
    <property type="match status" value="1"/>
</dbReference>
<gene>
    <name evidence="7" type="ORF">P5673_006317</name>
</gene>
<evidence type="ECO:0000313" key="8">
    <source>
        <dbReference type="Proteomes" id="UP001249851"/>
    </source>
</evidence>
<dbReference type="GO" id="GO:0042127">
    <property type="term" value="P:regulation of cell population proliferation"/>
    <property type="evidence" value="ECO:0007669"/>
    <property type="project" value="TreeGrafter"/>
</dbReference>
<feature type="domain" description="BZIP" evidence="6">
    <location>
        <begin position="347"/>
        <end position="410"/>
    </location>
</feature>
<dbReference type="PRINTS" id="PR00043">
    <property type="entry name" value="LEUZIPPRJUN"/>
</dbReference>
<dbReference type="InterPro" id="IPR046347">
    <property type="entry name" value="bZIP_sf"/>
</dbReference>
<dbReference type="Pfam" id="PF03957">
    <property type="entry name" value="Jun"/>
    <property type="match status" value="1"/>
</dbReference>
<dbReference type="InterPro" id="IPR004827">
    <property type="entry name" value="bZIP"/>
</dbReference>
<dbReference type="Gene3D" id="1.20.5.170">
    <property type="match status" value="1"/>
</dbReference>
<keyword evidence="8" id="KW-1185">Reference proteome</keyword>
<dbReference type="GO" id="GO:0005667">
    <property type="term" value="C:transcription regulator complex"/>
    <property type="evidence" value="ECO:0007669"/>
    <property type="project" value="TreeGrafter"/>
</dbReference>
<organism evidence="7 8">
    <name type="scientific">Acropora cervicornis</name>
    <name type="common">Staghorn coral</name>
    <dbReference type="NCBI Taxonomy" id="6130"/>
    <lineage>
        <taxon>Eukaryota</taxon>
        <taxon>Metazoa</taxon>
        <taxon>Cnidaria</taxon>
        <taxon>Anthozoa</taxon>
        <taxon>Hexacorallia</taxon>
        <taxon>Scleractinia</taxon>
        <taxon>Astrocoeniina</taxon>
        <taxon>Acroporidae</taxon>
        <taxon>Acropora</taxon>
    </lineage>
</organism>
<dbReference type="PANTHER" id="PTHR11462:SF35">
    <property type="entry name" value="TRANSCRIPTION FACTOR JRA"/>
    <property type="match status" value="1"/>
</dbReference>
<feature type="coiled-coil region" evidence="5">
    <location>
        <begin position="352"/>
        <end position="406"/>
    </location>
</feature>
<dbReference type="Pfam" id="PF00170">
    <property type="entry name" value="bZIP_1"/>
    <property type="match status" value="1"/>
</dbReference>
<keyword evidence="4" id="KW-0804">Transcription</keyword>
<reference evidence="7" key="2">
    <citation type="journal article" date="2023" name="Science">
        <title>Genomic signatures of disease resistance in endangered staghorn corals.</title>
        <authorList>
            <person name="Vollmer S.V."/>
            <person name="Selwyn J.D."/>
            <person name="Despard B.A."/>
            <person name="Roesel C.L."/>
        </authorList>
    </citation>
    <scope>NUCLEOTIDE SEQUENCE</scope>
    <source>
        <strain evidence="7">K2</strain>
    </source>
</reference>
<dbReference type="InterPro" id="IPR002112">
    <property type="entry name" value="Leuzip_Jun"/>
</dbReference>
<dbReference type="GO" id="GO:0051726">
    <property type="term" value="P:regulation of cell cycle"/>
    <property type="evidence" value="ECO:0007669"/>
    <property type="project" value="TreeGrafter"/>
</dbReference>
<dbReference type="SMART" id="SM00338">
    <property type="entry name" value="BRLZ"/>
    <property type="match status" value="1"/>
</dbReference>
<evidence type="ECO:0000256" key="2">
    <source>
        <dbReference type="ARBA" id="ARBA00023015"/>
    </source>
</evidence>
<dbReference type="AlphaFoldDB" id="A0AAD9QXU5"/>
<keyword evidence="5" id="KW-0175">Coiled coil</keyword>
<dbReference type="GO" id="GO:0000978">
    <property type="term" value="F:RNA polymerase II cis-regulatory region sequence-specific DNA binding"/>
    <property type="evidence" value="ECO:0007669"/>
    <property type="project" value="TreeGrafter"/>
</dbReference>
<evidence type="ECO:0000313" key="7">
    <source>
        <dbReference type="EMBL" id="KAK2569394.1"/>
    </source>
</evidence>
<evidence type="ECO:0000256" key="3">
    <source>
        <dbReference type="ARBA" id="ARBA00023125"/>
    </source>
</evidence>
<dbReference type="PANTHER" id="PTHR11462">
    <property type="entry name" value="JUN TRANSCRIPTION FACTOR-RELATED"/>
    <property type="match status" value="1"/>
</dbReference>
<comment type="caution">
    <text evidence="7">The sequence shown here is derived from an EMBL/GenBank/DDBJ whole genome shotgun (WGS) entry which is preliminary data.</text>
</comment>
<comment type="similarity">
    <text evidence="1">Belongs to the bZIP family. Jun subfamily.</text>
</comment>
<sequence length="430" mass="49542">MEATIYEDQSLLFLNKNSYPQDDGKMWLNLPNDCKNVVKKEEFDISDLLRSPDIGISSPDLETIVWRNFPETCSVKVPSTSPPAPLLFLPQEDYSSQQVTAEQEVFARGFTDALQRLREEREVAQFPNSEEASWKESSKAVDDSKCSFISYRFDSSYHLPSFKDAFLPAKLTNRTKSKPVEEVDTCIFKERETINHLEESEFSGWFKVETLEEGFSGQQQCSLKDCLSNYSGGDESDLSSTCSPLPLSSTAEKKGQEYCYDEEFESDCNAVGNMDFHDGVDEYDSFEASDGWTEETSDMFEEKQAHHWVTVNTKLYNLSEPVQEVDSLEEHSQTTAILDETFNARGSLKTERKRCKSRLASWKCRQKKLERESKLETTVEQLYVENSRLMKELERLRQKRRQLEQTFIRHLSGGCDEAHMQYAESFNVET</sequence>
<dbReference type="GO" id="GO:0000981">
    <property type="term" value="F:DNA-binding transcription factor activity, RNA polymerase II-specific"/>
    <property type="evidence" value="ECO:0007669"/>
    <property type="project" value="TreeGrafter"/>
</dbReference>
<reference evidence="7" key="1">
    <citation type="journal article" date="2023" name="G3 (Bethesda)">
        <title>Whole genome assembly and annotation of the endangered Caribbean coral Acropora cervicornis.</title>
        <authorList>
            <person name="Selwyn J.D."/>
            <person name="Vollmer S.V."/>
        </authorList>
    </citation>
    <scope>NUCLEOTIDE SEQUENCE</scope>
    <source>
        <strain evidence="7">K2</strain>
    </source>
</reference>
<dbReference type="CDD" id="cd14696">
    <property type="entry name" value="bZIP_Jun"/>
    <property type="match status" value="1"/>
</dbReference>
<evidence type="ECO:0000256" key="5">
    <source>
        <dbReference type="SAM" id="Coils"/>
    </source>
</evidence>
<dbReference type="Proteomes" id="UP001249851">
    <property type="component" value="Unassembled WGS sequence"/>
</dbReference>
<dbReference type="InterPro" id="IPR050946">
    <property type="entry name" value="AP-1_TF_bZIP"/>
</dbReference>
<proteinExistence type="inferred from homology"/>
<evidence type="ECO:0000259" key="6">
    <source>
        <dbReference type="PROSITE" id="PS50217"/>
    </source>
</evidence>
<dbReference type="InterPro" id="IPR005643">
    <property type="entry name" value="JNK"/>
</dbReference>
<dbReference type="EMBL" id="JARQWQ010000010">
    <property type="protein sequence ID" value="KAK2569394.1"/>
    <property type="molecule type" value="Genomic_DNA"/>
</dbReference>
<evidence type="ECO:0000256" key="1">
    <source>
        <dbReference type="ARBA" id="ARBA00006882"/>
    </source>
</evidence>
<keyword evidence="3" id="KW-0238">DNA-binding</keyword>
<dbReference type="PROSITE" id="PS50217">
    <property type="entry name" value="BZIP"/>
    <property type="match status" value="1"/>
</dbReference>